<keyword evidence="14" id="KW-1185">Reference proteome</keyword>
<comment type="caution">
    <text evidence="10">The sequence shown here is derived from an EMBL/GenBank/DDBJ whole genome shotgun (WGS) entry which is preliminary data.</text>
</comment>
<dbReference type="PANTHER" id="PTHR21716:SF53">
    <property type="entry name" value="PERMEASE PERM-RELATED"/>
    <property type="match status" value="1"/>
</dbReference>
<evidence type="ECO:0000256" key="7">
    <source>
        <dbReference type="ARBA" id="ARBA00023136"/>
    </source>
</evidence>
<keyword evidence="5 8" id="KW-0812">Transmembrane</keyword>
<dbReference type="EMBL" id="SAUZ01000005">
    <property type="protein sequence ID" value="RWR22615.1"/>
    <property type="molecule type" value="Genomic_DNA"/>
</dbReference>
<comment type="subcellular location">
    <subcellularLocation>
        <location evidence="1">Cell membrane</location>
        <topology evidence="1">Multi-pass membrane protein</topology>
    </subcellularLocation>
</comment>
<organism evidence="10 12">
    <name type="scientific">Paenirhodobacter populi</name>
    <dbReference type="NCBI Taxonomy" id="2306993"/>
    <lineage>
        <taxon>Bacteria</taxon>
        <taxon>Pseudomonadati</taxon>
        <taxon>Pseudomonadota</taxon>
        <taxon>Alphaproteobacteria</taxon>
        <taxon>Rhodobacterales</taxon>
        <taxon>Rhodobacter group</taxon>
        <taxon>Paenirhodobacter</taxon>
    </lineage>
</organism>
<reference evidence="12 13" key="2">
    <citation type="submission" date="2019-01" db="EMBL/GenBank/DDBJ databases">
        <authorList>
            <person name="Li Y."/>
        </authorList>
    </citation>
    <scope>NUCLEOTIDE SEQUENCE [LARGE SCALE GENOMIC DNA]</scope>
    <source>
        <strain evidence="9 14">2D-5</strain>
        <strain evidence="11 13">D19-10-3-21</strain>
        <strain evidence="10 12">SK2B-1</strain>
    </source>
</reference>
<dbReference type="GO" id="GO:0005886">
    <property type="term" value="C:plasma membrane"/>
    <property type="evidence" value="ECO:0007669"/>
    <property type="project" value="UniProtKB-SubCell"/>
</dbReference>
<feature type="transmembrane region" description="Helical" evidence="8">
    <location>
        <begin position="302"/>
        <end position="332"/>
    </location>
</feature>
<feature type="transmembrane region" description="Helical" evidence="8">
    <location>
        <begin position="64"/>
        <end position="84"/>
    </location>
</feature>
<dbReference type="GO" id="GO:0055085">
    <property type="term" value="P:transmembrane transport"/>
    <property type="evidence" value="ECO:0007669"/>
    <property type="project" value="TreeGrafter"/>
</dbReference>
<dbReference type="OrthoDB" id="5792512at2"/>
<accession>A0A443KAS3</accession>
<evidence type="ECO:0000256" key="5">
    <source>
        <dbReference type="ARBA" id="ARBA00022692"/>
    </source>
</evidence>
<dbReference type="PANTHER" id="PTHR21716">
    <property type="entry name" value="TRANSMEMBRANE PROTEIN"/>
    <property type="match status" value="1"/>
</dbReference>
<evidence type="ECO:0000313" key="12">
    <source>
        <dbReference type="Proteomes" id="UP000284476"/>
    </source>
</evidence>
<dbReference type="RefSeq" id="WP_128183017.1">
    <property type="nucleotide sequence ID" value="NZ_JBHRSO010000039.1"/>
</dbReference>
<keyword evidence="6 8" id="KW-1133">Transmembrane helix</keyword>
<accession>A0A443IXI8</accession>
<evidence type="ECO:0000313" key="11">
    <source>
        <dbReference type="EMBL" id="RWR29931.1"/>
    </source>
</evidence>
<dbReference type="AlphaFoldDB" id="A0A443JQ23"/>
<evidence type="ECO:0000256" key="1">
    <source>
        <dbReference type="ARBA" id="ARBA00004651"/>
    </source>
</evidence>
<keyword evidence="7 8" id="KW-0472">Membrane</keyword>
<dbReference type="Proteomes" id="UP000285295">
    <property type="component" value="Unassembled WGS sequence"/>
</dbReference>
<dbReference type="Proteomes" id="UP000284476">
    <property type="component" value="Unassembled WGS sequence"/>
</dbReference>
<gene>
    <name evidence="10" type="ORF">D2T30_06650</name>
    <name evidence="11" type="ORF">D2T31_08495</name>
    <name evidence="9" type="ORF">D2T33_08840</name>
</gene>
<evidence type="ECO:0000256" key="8">
    <source>
        <dbReference type="SAM" id="Phobius"/>
    </source>
</evidence>
<comment type="similarity">
    <text evidence="2">Belongs to the autoinducer-2 exporter (AI-2E) (TC 2.A.86) family.</text>
</comment>
<evidence type="ECO:0000256" key="6">
    <source>
        <dbReference type="ARBA" id="ARBA00022989"/>
    </source>
</evidence>
<evidence type="ECO:0000256" key="2">
    <source>
        <dbReference type="ARBA" id="ARBA00009773"/>
    </source>
</evidence>
<feature type="transmembrane region" description="Helical" evidence="8">
    <location>
        <begin position="241"/>
        <end position="259"/>
    </location>
</feature>
<feature type="transmembrane region" description="Helical" evidence="8">
    <location>
        <begin position="266"/>
        <end position="282"/>
    </location>
</feature>
<keyword evidence="3" id="KW-0813">Transport</keyword>
<evidence type="ECO:0000313" key="10">
    <source>
        <dbReference type="EMBL" id="RWR22615.1"/>
    </source>
</evidence>
<protein>
    <submittedName>
        <fullName evidence="10">AI-2E family transporter</fullName>
    </submittedName>
</protein>
<dbReference type="EMBL" id="SAUX01000009">
    <property type="protein sequence ID" value="RWR29931.1"/>
    <property type="molecule type" value="Genomic_DNA"/>
</dbReference>
<feature type="transmembrane region" description="Helical" evidence="8">
    <location>
        <begin position="207"/>
        <end position="235"/>
    </location>
</feature>
<dbReference type="EMBL" id="SAUW01000007">
    <property type="protein sequence ID" value="RWR12802.1"/>
    <property type="molecule type" value="Genomic_DNA"/>
</dbReference>
<reference evidence="12 13" key="1">
    <citation type="submission" date="2019-01" db="EMBL/GenBank/DDBJ databases">
        <title>Sinorhodobacter populi sp. nov. isolated from the symptomatic bark tissue of Populus euramericana canker.</title>
        <authorList>
            <person name="Xu G."/>
        </authorList>
    </citation>
    <scope>NUCLEOTIDE SEQUENCE [LARGE SCALE GENOMIC DNA]</scope>
    <source>
        <strain evidence="9 14">2D-5</strain>
        <strain evidence="11 13">D19-10-3-21</strain>
        <strain evidence="10 12">SK2B-1</strain>
    </source>
</reference>
<accession>A0A443JQ23</accession>
<evidence type="ECO:0000313" key="13">
    <source>
        <dbReference type="Proteomes" id="UP000285295"/>
    </source>
</evidence>
<dbReference type="Pfam" id="PF01594">
    <property type="entry name" value="AI-2E_transport"/>
    <property type="match status" value="1"/>
</dbReference>
<feature type="transmembrane region" description="Helical" evidence="8">
    <location>
        <begin position="12"/>
        <end position="43"/>
    </location>
</feature>
<proteinExistence type="inferred from homology"/>
<evidence type="ECO:0000313" key="14">
    <source>
        <dbReference type="Proteomes" id="UP000285710"/>
    </source>
</evidence>
<feature type="transmembrane region" description="Helical" evidence="8">
    <location>
        <begin position="145"/>
        <end position="167"/>
    </location>
</feature>
<dbReference type="Proteomes" id="UP000285710">
    <property type="component" value="Unassembled WGS sequence"/>
</dbReference>
<evidence type="ECO:0000313" key="9">
    <source>
        <dbReference type="EMBL" id="RWR12802.1"/>
    </source>
</evidence>
<evidence type="ECO:0000256" key="3">
    <source>
        <dbReference type="ARBA" id="ARBA00022448"/>
    </source>
</evidence>
<name>A0A443JQ23_9RHOB</name>
<dbReference type="InterPro" id="IPR002549">
    <property type="entry name" value="AI-2E-like"/>
</dbReference>
<sequence length="359" mass="38595">MALPARQQMIYWGVAGVLFLIALWLLGSVIMPFLLGGAIAYFLDPVADKLEKWGMSRVWATATIGLVATLGFVILGLAVVPLLVHQLTQLVATAPDMAQQLQVFLSEKFPSMNERGSVVYETLNSVGEAVKARGGQLAQTVLTSAMGVVNFLVFIVVVPVVTFYMLLDWDKMLTRINDWLPLDHAEEIRALAREIDRVLSGFVRGQVSVCVILGTFYAISLMLAGLNFGLIAGAIAGLLTFIPYVGAIIGGGLSIGLALYQFWGDWFSIGIVVAIFAVGQFLEGNVITPKLVGNSIGLHPLWLIFALSAFGTLFGFVGMLVAVPVAAVIGVLARAALDRYLQGRLYLGLEADDRPPAEP</sequence>
<keyword evidence="4" id="KW-1003">Cell membrane</keyword>
<evidence type="ECO:0000256" key="4">
    <source>
        <dbReference type="ARBA" id="ARBA00022475"/>
    </source>
</evidence>